<keyword evidence="1" id="KW-0175">Coiled coil</keyword>
<sequence>MAKKKNVSKKKQRKRTKARKIHQETTEQLGNHGGKQDKPKKQVATDENGRKMTVIMGGEAEMKKIWDRMQVTFAIQSQFSTISERLEGVRSAIETKSTTSDQEQETFKKVEDEAEQLLGRMRDAVNANNRQAAQQGVQISDLISFNLSLMQDLHLKEGVTGFELDLLKVMMSLNWCVSGLHQATQPVDPDGLDCVPLDNDRMRLRGG</sequence>
<comment type="caution">
    <text evidence="3">The sequence shown here is derived from an EMBL/GenBank/DDBJ whole genome shotgun (WGS) entry which is preliminary data.</text>
</comment>
<evidence type="ECO:0000256" key="2">
    <source>
        <dbReference type="SAM" id="MobiDB-lite"/>
    </source>
</evidence>
<feature type="compositionally biased region" description="Basic residues" evidence="2">
    <location>
        <begin position="1"/>
        <end position="20"/>
    </location>
</feature>
<dbReference type="AlphaFoldDB" id="A0AAI9V3M1"/>
<feature type="coiled-coil region" evidence="1">
    <location>
        <begin position="100"/>
        <end position="127"/>
    </location>
</feature>
<name>A0AAI9V3M1_9PEZI</name>
<proteinExistence type="predicted"/>
<feature type="compositionally biased region" description="Basic and acidic residues" evidence="2">
    <location>
        <begin position="34"/>
        <end position="50"/>
    </location>
</feature>
<evidence type="ECO:0000313" key="4">
    <source>
        <dbReference type="Proteomes" id="UP001239795"/>
    </source>
</evidence>
<dbReference type="Proteomes" id="UP001239795">
    <property type="component" value="Unassembled WGS sequence"/>
</dbReference>
<evidence type="ECO:0000256" key="1">
    <source>
        <dbReference type="SAM" id="Coils"/>
    </source>
</evidence>
<dbReference type="EMBL" id="MLGG01000002">
    <property type="protein sequence ID" value="KAK1467078.1"/>
    <property type="molecule type" value="Genomic_DNA"/>
</dbReference>
<evidence type="ECO:0000313" key="3">
    <source>
        <dbReference type="EMBL" id="KAK1467078.1"/>
    </source>
</evidence>
<organism evidence="3 4">
    <name type="scientific">Colletotrichum melonis</name>
    <dbReference type="NCBI Taxonomy" id="1209925"/>
    <lineage>
        <taxon>Eukaryota</taxon>
        <taxon>Fungi</taxon>
        <taxon>Dikarya</taxon>
        <taxon>Ascomycota</taxon>
        <taxon>Pezizomycotina</taxon>
        <taxon>Sordariomycetes</taxon>
        <taxon>Hypocreomycetidae</taxon>
        <taxon>Glomerellales</taxon>
        <taxon>Glomerellaceae</taxon>
        <taxon>Colletotrichum</taxon>
        <taxon>Colletotrichum acutatum species complex</taxon>
    </lineage>
</organism>
<protein>
    <submittedName>
        <fullName evidence="3">Uncharacterized protein</fullName>
    </submittedName>
</protein>
<feature type="region of interest" description="Disordered" evidence="2">
    <location>
        <begin position="1"/>
        <end position="51"/>
    </location>
</feature>
<gene>
    <name evidence="3" type="ORF">CMEL01_11071</name>
</gene>
<reference evidence="3 4" key="1">
    <citation type="submission" date="2016-10" db="EMBL/GenBank/DDBJ databases">
        <title>The genome sequence of Colletotrichum fioriniae PJ7.</title>
        <authorList>
            <person name="Baroncelli R."/>
        </authorList>
    </citation>
    <scope>NUCLEOTIDE SEQUENCE [LARGE SCALE GENOMIC DNA]</scope>
    <source>
        <strain evidence="3">Col 31</strain>
    </source>
</reference>
<accession>A0AAI9V3M1</accession>
<keyword evidence="4" id="KW-1185">Reference proteome</keyword>